<dbReference type="RefSeq" id="WP_146590307.1">
    <property type="nucleotide sequence ID" value="NZ_SJPO01000011.1"/>
</dbReference>
<protein>
    <recommendedName>
        <fullName evidence="4">Secreted protein</fullName>
    </recommendedName>
</protein>
<evidence type="ECO:0000256" key="1">
    <source>
        <dbReference type="SAM" id="SignalP"/>
    </source>
</evidence>
<evidence type="ECO:0008006" key="4">
    <source>
        <dbReference type="Google" id="ProtNLM"/>
    </source>
</evidence>
<dbReference type="OrthoDB" id="225378at2"/>
<feature type="chain" id="PRO_5023080845" description="Secreted protein" evidence="1">
    <location>
        <begin position="25"/>
        <end position="523"/>
    </location>
</feature>
<accession>A0A5C5YAL6</accession>
<sequence length="523" mass="56405" precursor="true">MVNPLSLAAIAASAILAASLPAGGGQIASLGEPSALADIDDRQEGLGQGDSISASAESEWGEVDWESVPRDPFVLPAQNTAPATAPARRFTPTQSARPRFSNALLRSGAAQTGVFVGLASVPYMIGDTGAGTCLSFGTTGYIEGDLSHPTLTCSRLNIAENNRALVSDRVYYSYRHFENTTPGRIFTFSQNLNVDRHTIGVEKSLGDGVCSVELRVPLDQRLTSNPTSTIIDSDFDGFIDPETFQILGGRELELANISAIFKVMLAEHEGFLLSAGLGVTAPTAQDVLYTVDVEDIVLTYPNAGMPFASLSNFFTETHFTNETWYLSPFLAFANKPSGSRWFQQGFAQVEIAANPSTVRFTDFGSFSIVDDDISGGSPDFVGLWTVNGAFGGSALLQLRAQPLMRLNLGGGYFLINEQDHHSFFDQLVAMAELHYTTTLQDAKLDRIPLGLTVFSGTNTVVDVDAFDPVIGNLNSRVDILNMVLGLSAKVRDTTVTNGFTVPLRTGDNRGFDFEYNLQVQRQF</sequence>
<feature type="signal peptide" evidence="1">
    <location>
        <begin position="1"/>
        <end position="24"/>
    </location>
</feature>
<comment type="caution">
    <text evidence="2">The sequence shown here is derived from an EMBL/GenBank/DDBJ whole genome shotgun (WGS) entry which is preliminary data.</text>
</comment>
<keyword evidence="3" id="KW-1185">Reference proteome</keyword>
<evidence type="ECO:0000313" key="3">
    <source>
        <dbReference type="Proteomes" id="UP000318478"/>
    </source>
</evidence>
<evidence type="ECO:0000313" key="2">
    <source>
        <dbReference type="EMBL" id="TWT72746.1"/>
    </source>
</evidence>
<reference evidence="2 3" key="1">
    <citation type="submission" date="2019-02" db="EMBL/GenBank/DDBJ databases">
        <title>Deep-cultivation of Planctomycetes and their phenomic and genomic characterization uncovers novel biology.</title>
        <authorList>
            <person name="Wiegand S."/>
            <person name="Jogler M."/>
            <person name="Boedeker C."/>
            <person name="Pinto D."/>
            <person name="Vollmers J."/>
            <person name="Rivas-Marin E."/>
            <person name="Kohn T."/>
            <person name="Peeters S.H."/>
            <person name="Heuer A."/>
            <person name="Rast P."/>
            <person name="Oberbeckmann S."/>
            <person name="Bunk B."/>
            <person name="Jeske O."/>
            <person name="Meyerdierks A."/>
            <person name="Storesund J.E."/>
            <person name="Kallscheuer N."/>
            <person name="Luecker S."/>
            <person name="Lage O.M."/>
            <person name="Pohl T."/>
            <person name="Merkel B.J."/>
            <person name="Hornburger P."/>
            <person name="Mueller R.-W."/>
            <person name="Bruemmer F."/>
            <person name="Labrenz M."/>
            <person name="Spormann A.M."/>
            <person name="Op Den Camp H."/>
            <person name="Overmann J."/>
            <person name="Amann R."/>
            <person name="Jetten M.S.M."/>
            <person name="Mascher T."/>
            <person name="Medema M.H."/>
            <person name="Devos D.P."/>
            <person name="Kaster A.-K."/>
            <person name="Ovreas L."/>
            <person name="Rohde M."/>
            <person name="Galperin M.Y."/>
            <person name="Jogler C."/>
        </authorList>
    </citation>
    <scope>NUCLEOTIDE SEQUENCE [LARGE SCALE GENOMIC DNA]</scope>
    <source>
        <strain evidence="2 3">Pla123a</strain>
    </source>
</reference>
<dbReference type="Proteomes" id="UP000318478">
    <property type="component" value="Unassembled WGS sequence"/>
</dbReference>
<gene>
    <name evidence="2" type="ORF">Pla123a_40450</name>
</gene>
<dbReference type="AlphaFoldDB" id="A0A5C5YAL6"/>
<proteinExistence type="predicted"/>
<dbReference type="EMBL" id="SJPO01000011">
    <property type="protein sequence ID" value="TWT72746.1"/>
    <property type="molecule type" value="Genomic_DNA"/>
</dbReference>
<name>A0A5C5YAL6_9BACT</name>
<organism evidence="2 3">
    <name type="scientific">Posidoniimonas polymericola</name>
    <dbReference type="NCBI Taxonomy" id="2528002"/>
    <lineage>
        <taxon>Bacteria</taxon>
        <taxon>Pseudomonadati</taxon>
        <taxon>Planctomycetota</taxon>
        <taxon>Planctomycetia</taxon>
        <taxon>Pirellulales</taxon>
        <taxon>Lacipirellulaceae</taxon>
        <taxon>Posidoniimonas</taxon>
    </lineage>
</organism>
<keyword evidence="1" id="KW-0732">Signal</keyword>